<feature type="binding site" evidence="9">
    <location>
        <position position="366"/>
    </location>
    <ligand>
        <name>Ca(2+)</name>
        <dbReference type="ChEBI" id="CHEBI:29108"/>
        <label>4</label>
    </ligand>
</feature>
<proteinExistence type="inferred from homology"/>
<feature type="binding site" evidence="8">
    <location>
        <position position="303"/>
    </location>
    <ligand>
        <name>Zn(2+)</name>
        <dbReference type="ChEBI" id="CHEBI:29105"/>
        <label>2</label>
        <note>catalytic</note>
    </ligand>
</feature>
<feature type="binding site" evidence="9">
    <location>
        <position position="246"/>
    </location>
    <ligand>
        <name>Ca(2+)</name>
        <dbReference type="ChEBI" id="CHEBI:29108"/>
        <label>3</label>
    </ligand>
</feature>
<evidence type="ECO:0000256" key="3">
    <source>
        <dbReference type="ARBA" id="ARBA00022723"/>
    </source>
</evidence>
<keyword evidence="5 8" id="KW-0862">Zinc</keyword>
<dbReference type="Pfam" id="PF00045">
    <property type="entry name" value="Hemopexin"/>
    <property type="match status" value="2"/>
</dbReference>
<keyword evidence="11" id="KW-0732">Signal</keyword>
<feature type="binding site" evidence="9">
    <location>
        <position position="311"/>
    </location>
    <ligand>
        <name>Zn(2+)</name>
        <dbReference type="ChEBI" id="CHEBI:29105"/>
        <label>2</label>
        <note>catalytic</note>
    </ligand>
</feature>
<dbReference type="InterPro" id="IPR036375">
    <property type="entry name" value="Hemopexin-like_dom_sf"/>
</dbReference>
<keyword evidence="2" id="KW-0645">Protease</keyword>
<evidence type="ECO:0000259" key="12">
    <source>
        <dbReference type="SMART" id="SM00235"/>
    </source>
</evidence>
<feature type="binding site" evidence="9">
    <location>
        <position position="274"/>
    </location>
    <ligand>
        <name>Ca(2+)</name>
        <dbReference type="ChEBI" id="CHEBI:29108"/>
        <label>1</label>
    </ligand>
</feature>
<dbReference type="OrthoDB" id="406838at2759"/>
<evidence type="ECO:0000256" key="7">
    <source>
        <dbReference type="PIRSR" id="PIRSR001191-1"/>
    </source>
</evidence>
<evidence type="ECO:0000256" key="1">
    <source>
        <dbReference type="ARBA" id="ARBA00010370"/>
    </source>
</evidence>
<evidence type="ECO:0000256" key="11">
    <source>
        <dbReference type="SAM" id="SignalP"/>
    </source>
</evidence>
<keyword evidence="9" id="KW-0106">Calcium</keyword>
<dbReference type="GO" id="GO:0008270">
    <property type="term" value="F:zinc ion binding"/>
    <property type="evidence" value="ECO:0007669"/>
    <property type="project" value="InterPro"/>
</dbReference>
<comment type="cofactor">
    <cofactor evidence="9">
        <name>Zn(2+)</name>
        <dbReference type="ChEBI" id="CHEBI:29105"/>
    </cofactor>
    <text evidence="9">Binds 2 Zn(2+) ions per subunit.</text>
</comment>
<dbReference type="InterPro" id="IPR024079">
    <property type="entry name" value="MetalloPept_cat_dom_sf"/>
</dbReference>
<dbReference type="PANTHER" id="PTHR10201">
    <property type="entry name" value="MATRIX METALLOPROTEINASE"/>
    <property type="match status" value="1"/>
</dbReference>
<dbReference type="GO" id="GO:0031012">
    <property type="term" value="C:extracellular matrix"/>
    <property type="evidence" value="ECO:0007669"/>
    <property type="project" value="InterPro"/>
</dbReference>
<dbReference type="InterPro" id="IPR036365">
    <property type="entry name" value="PGBD-like_sf"/>
</dbReference>
<dbReference type="SMART" id="SM00120">
    <property type="entry name" value="HX"/>
    <property type="match status" value="4"/>
</dbReference>
<dbReference type="KEGG" id="aplc:110981864"/>
<feature type="binding site" description="in inhibited form" evidence="9">
    <location>
        <position position="107"/>
    </location>
    <ligand>
        <name>Zn(2+)</name>
        <dbReference type="ChEBI" id="CHEBI:29105"/>
        <label>2</label>
        <note>catalytic</note>
    </ligand>
</feature>
<evidence type="ECO:0000256" key="5">
    <source>
        <dbReference type="ARBA" id="ARBA00022833"/>
    </source>
</evidence>
<dbReference type="InterPro" id="IPR018487">
    <property type="entry name" value="Hemopexin-like_repeat"/>
</dbReference>
<dbReference type="GO" id="GO:0004222">
    <property type="term" value="F:metalloendopeptidase activity"/>
    <property type="evidence" value="ECO:0007669"/>
    <property type="project" value="InterPro"/>
</dbReference>
<feature type="binding site" evidence="9">
    <location>
        <position position="269"/>
    </location>
    <ligand>
        <name>Zn(2+)</name>
        <dbReference type="ChEBI" id="CHEBI:29105"/>
        <label>1</label>
    </ligand>
</feature>
<evidence type="ECO:0000313" key="14">
    <source>
        <dbReference type="RefSeq" id="XP_022095540.1"/>
    </source>
</evidence>
<keyword evidence="4" id="KW-0378">Hydrolase</keyword>
<dbReference type="CDD" id="cd04278">
    <property type="entry name" value="ZnMc_MMP"/>
    <property type="match status" value="1"/>
</dbReference>
<keyword evidence="3 8" id="KW-0479">Metal-binding</keyword>
<dbReference type="GO" id="GO:0006508">
    <property type="term" value="P:proteolysis"/>
    <property type="evidence" value="ECO:0007669"/>
    <property type="project" value="UniProtKB-KW"/>
</dbReference>
<dbReference type="InterPro" id="IPR021190">
    <property type="entry name" value="Pept_M10A"/>
</dbReference>
<feature type="binding site" evidence="9">
    <location>
        <position position="225"/>
    </location>
    <ligand>
        <name>Ca(2+)</name>
        <dbReference type="ChEBI" id="CHEBI:29108"/>
        <label>2</label>
    </ligand>
</feature>
<sequence>MDCRISVFSALKMVFLAISCLNCRISESAPAFFDLMIDPRDILTLVKAASFLSNYGYITPQKGNMPPEQMNVTEMSLAIRKMQRYAAVNQTGVLDEATVRMINTARCGVHDEPEELTDTRIENYGPAESGDRRKKRYVVAGLNFKWKTNDITYKYIRISSFWPTYYNCFGKVTVPIQPRIVNYPERSRSRITDAQVRDDTERALKVWSDVTPLSFTRVSDNEAADIEISFGSYYHSDIPRDPTFDGPGGTLGHAFFPNSGWGTANGDVHLDNSETFTHREVDEGTDYFYTVAHEIGHALGLAHATDKSSLMFPYDKGYIPDFVLPEDDTYGIQLLYGPKPDGPSKEAVDTPTVARTYHEICQRGVDSLTVVNNVLHVFSGSKFWKMSTNKEFVGSSEGTVCRDYFERLKVGATAVYTRWDGKVVFFKGKNYWTYDGKNVEENKASKIASLAGVPKSPTAVMQDRDQRHTYFFKYSKVWKYDELAQTLVDGFPLGVHKVFDGLPAKSRVRAAFVDAQGDRYLLVGREFYRFPNGKDQLDPEYPKDFLVEYFDCPPEQ</sequence>
<feature type="binding site" evidence="9">
    <location>
        <position position="245"/>
    </location>
    <ligand>
        <name>Ca(2+)</name>
        <dbReference type="ChEBI" id="CHEBI:29108"/>
        <label>3</label>
    </ligand>
</feature>
<dbReference type="GO" id="GO:0005615">
    <property type="term" value="C:extracellular space"/>
    <property type="evidence" value="ECO:0007669"/>
    <property type="project" value="TreeGrafter"/>
</dbReference>
<evidence type="ECO:0000256" key="9">
    <source>
        <dbReference type="PIRSR" id="PIRSR621190-2"/>
    </source>
</evidence>
<feature type="binding site" evidence="9">
    <location>
        <position position="237"/>
    </location>
    <ligand>
        <name>Zn(2+)</name>
        <dbReference type="ChEBI" id="CHEBI:29105"/>
        <label>1</label>
    </ligand>
</feature>
<feature type="domain" description="Peptidase metallopeptidase" evidence="12">
    <location>
        <begin position="142"/>
        <end position="338"/>
    </location>
</feature>
<dbReference type="SUPFAM" id="SSF50923">
    <property type="entry name" value="Hemopexin-like domain"/>
    <property type="match status" value="1"/>
</dbReference>
<feature type="binding site" evidence="9">
    <location>
        <position position="274"/>
    </location>
    <ligand>
        <name>Ca(2+)</name>
        <dbReference type="ChEBI" id="CHEBI:29108"/>
        <label>3</label>
    </ligand>
</feature>
<feature type="repeat" description="Hemopexin" evidence="10">
    <location>
        <begin position="454"/>
        <end position="502"/>
    </location>
</feature>
<feature type="binding site" evidence="8">
    <location>
        <position position="293"/>
    </location>
    <ligand>
        <name>Zn(2+)</name>
        <dbReference type="ChEBI" id="CHEBI:29105"/>
        <label>2</label>
        <note>catalytic</note>
    </ligand>
</feature>
<dbReference type="InterPro" id="IPR033739">
    <property type="entry name" value="M10A_MMP"/>
</dbReference>
<dbReference type="Proteomes" id="UP000694845">
    <property type="component" value="Unplaced"/>
</dbReference>
<protein>
    <submittedName>
        <fullName evidence="14">Collagenase 3-like</fullName>
    </submittedName>
</protein>
<dbReference type="SUPFAM" id="SSF55486">
    <property type="entry name" value="Metalloproteases ('zincins'), catalytic domain"/>
    <property type="match status" value="1"/>
</dbReference>
<feature type="chain" id="PRO_5034555382" evidence="11">
    <location>
        <begin position="29"/>
        <end position="556"/>
    </location>
</feature>
<dbReference type="PIRSF" id="PIRSF001191">
    <property type="entry name" value="Peptidase_M10A_matrix"/>
    <property type="match status" value="1"/>
</dbReference>
<feature type="signal peptide" evidence="11">
    <location>
        <begin position="1"/>
        <end position="28"/>
    </location>
</feature>
<dbReference type="Pfam" id="PF00413">
    <property type="entry name" value="Peptidase_M10"/>
    <property type="match status" value="1"/>
</dbReference>
<dbReference type="OMA" id="RGRNYWI"/>
<dbReference type="GO" id="GO:0030198">
    <property type="term" value="P:extracellular matrix organization"/>
    <property type="evidence" value="ECO:0007669"/>
    <property type="project" value="TreeGrafter"/>
</dbReference>
<evidence type="ECO:0000256" key="10">
    <source>
        <dbReference type="PROSITE-ProRule" id="PRU01011"/>
    </source>
</evidence>
<evidence type="ECO:0000313" key="13">
    <source>
        <dbReference type="Proteomes" id="UP000694845"/>
    </source>
</evidence>
<gene>
    <name evidence="14" type="primary">LOC110981864</name>
</gene>
<dbReference type="PROSITE" id="PS51642">
    <property type="entry name" value="HEMOPEXIN_2"/>
    <property type="match status" value="2"/>
</dbReference>
<dbReference type="RefSeq" id="XP_022095540.1">
    <property type="nucleotide sequence ID" value="XM_022239848.1"/>
</dbReference>
<dbReference type="Gene3D" id="3.40.390.10">
    <property type="entry name" value="Collagenase (Catalytic Domain)"/>
    <property type="match status" value="1"/>
</dbReference>
<name>A0A8B7YSU5_ACAPL</name>
<dbReference type="PRINTS" id="PR00138">
    <property type="entry name" value="MATRIXIN"/>
</dbReference>
<feature type="binding site" evidence="9">
    <location>
        <position position="267"/>
    </location>
    <ligand>
        <name>Ca(2+)</name>
        <dbReference type="ChEBI" id="CHEBI:29108"/>
        <label>2</label>
    </ligand>
</feature>
<comment type="similarity">
    <text evidence="1">Belongs to the peptidase M10A family.</text>
</comment>
<keyword evidence="13" id="KW-1185">Reference proteome</keyword>
<dbReference type="SMART" id="SM00235">
    <property type="entry name" value="ZnMc"/>
    <property type="match status" value="1"/>
</dbReference>
<feature type="binding site" evidence="9">
    <location>
        <position position="253"/>
    </location>
    <ligand>
        <name>Zn(2+)</name>
        <dbReference type="ChEBI" id="CHEBI:29105"/>
        <label>1</label>
    </ligand>
</feature>
<feature type="repeat" description="Hemopexin" evidence="10">
    <location>
        <begin position="505"/>
        <end position="552"/>
    </location>
</feature>
<dbReference type="InterPro" id="IPR001818">
    <property type="entry name" value="Pept_M10_metallopeptidase"/>
</dbReference>
<dbReference type="AlphaFoldDB" id="A0A8B7YSU5"/>
<reference evidence="14" key="1">
    <citation type="submission" date="2025-08" db="UniProtKB">
        <authorList>
            <consortium name="RefSeq"/>
        </authorList>
    </citation>
    <scope>IDENTIFICATION</scope>
</reference>
<comment type="cofactor">
    <cofactor evidence="9">
        <name>Ca(2+)</name>
        <dbReference type="ChEBI" id="CHEBI:29108"/>
    </cofactor>
    <text evidence="9">Can bind about 5 Ca(2+) ions per subunit.</text>
</comment>
<organism evidence="13 14">
    <name type="scientific">Acanthaster planci</name>
    <name type="common">Crown-of-thorns starfish</name>
    <dbReference type="NCBI Taxonomy" id="133434"/>
    <lineage>
        <taxon>Eukaryota</taxon>
        <taxon>Metazoa</taxon>
        <taxon>Echinodermata</taxon>
        <taxon>Eleutherozoa</taxon>
        <taxon>Asterozoa</taxon>
        <taxon>Asteroidea</taxon>
        <taxon>Valvatacea</taxon>
        <taxon>Valvatida</taxon>
        <taxon>Acanthasteridae</taxon>
        <taxon>Acanthaster</taxon>
    </lineage>
</organism>
<feature type="binding site" evidence="8">
    <location>
        <position position="297"/>
    </location>
    <ligand>
        <name>Zn(2+)</name>
        <dbReference type="ChEBI" id="CHEBI:29105"/>
        <label>2</label>
        <note>catalytic</note>
    </ligand>
</feature>
<dbReference type="GO" id="GO:0030574">
    <property type="term" value="P:collagen catabolic process"/>
    <property type="evidence" value="ECO:0007669"/>
    <property type="project" value="TreeGrafter"/>
</dbReference>
<evidence type="ECO:0000256" key="6">
    <source>
        <dbReference type="ARBA" id="ARBA00023049"/>
    </source>
</evidence>
<dbReference type="InterPro" id="IPR006026">
    <property type="entry name" value="Peptidase_Metallo"/>
</dbReference>
<dbReference type="PANTHER" id="PTHR10201:SF294">
    <property type="entry name" value="MATRIX METALLOPROTEINASE 16"/>
    <property type="match status" value="1"/>
</dbReference>
<feature type="binding site" evidence="9">
    <location>
        <position position="235"/>
    </location>
    <ligand>
        <name>Zn(2+)</name>
        <dbReference type="ChEBI" id="CHEBI:29105"/>
        <label>1</label>
    </ligand>
</feature>
<feature type="binding site" evidence="9">
    <location>
        <position position="271"/>
    </location>
    <ligand>
        <name>Ca(2+)</name>
        <dbReference type="ChEBI" id="CHEBI:29108"/>
        <label>3</label>
    </ligand>
</feature>
<accession>A0A8B7YSU5</accession>
<evidence type="ECO:0000256" key="4">
    <source>
        <dbReference type="ARBA" id="ARBA00022801"/>
    </source>
</evidence>
<keyword evidence="6" id="KW-0482">Metalloprotease</keyword>
<dbReference type="SUPFAM" id="SSF47090">
    <property type="entry name" value="PGBD-like"/>
    <property type="match status" value="1"/>
</dbReference>
<evidence type="ECO:0000256" key="8">
    <source>
        <dbReference type="PIRSR" id="PIRSR001191-2"/>
    </source>
</evidence>
<feature type="active site" evidence="7">
    <location>
        <position position="294"/>
    </location>
</feature>
<dbReference type="Gene3D" id="2.110.10.10">
    <property type="entry name" value="Hemopexin-like domain"/>
    <property type="match status" value="1"/>
</dbReference>
<dbReference type="GeneID" id="110981864"/>
<evidence type="ECO:0000256" key="2">
    <source>
        <dbReference type="ARBA" id="ARBA00022670"/>
    </source>
</evidence>